<comment type="caution">
    <text evidence="2">The sequence shown here is derived from an EMBL/GenBank/DDBJ whole genome shotgun (WGS) entry which is preliminary data.</text>
</comment>
<gene>
    <name evidence="2" type="ORF">CR513_46040</name>
</gene>
<evidence type="ECO:0000313" key="3">
    <source>
        <dbReference type="Proteomes" id="UP000257109"/>
    </source>
</evidence>
<evidence type="ECO:0000313" key="2">
    <source>
        <dbReference type="EMBL" id="RDX74241.1"/>
    </source>
</evidence>
<dbReference type="Proteomes" id="UP000257109">
    <property type="component" value="Unassembled WGS sequence"/>
</dbReference>
<feature type="non-terminal residue" evidence="2">
    <location>
        <position position="1"/>
    </location>
</feature>
<feature type="region of interest" description="Disordered" evidence="1">
    <location>
        <begin position="1"/>
        <end position="33"/>
    </location>
</feature>
<name>A0A371F7H1_MUCPR</name>
<dbReference type="OrthoDB" id="1301754at2759"/>
<accession>A0A371F7H1</accession>
<reference evidence="2" key="1">
    <citation type="submission" date="2018-05" db="EMBL/GenBank/DDBJ databases">
        <title>Draft genome of Mucuna pruriens seed.</title>
        <authorList>
            <person name="Nnadi N.E."/>
            <person name="Vos R."/>
            <person name="Hasami M.H."/>
            <person name="Devisetty U.K."/>
            <person name="Aguiy J.C."/>
        </authorList>
    </citation>
    <scope>NUCLEOTIDE SEQUENCE [LARGE SCALE GENOMIC DNA]</scope>
    <source>
        <strain evidence="2">JCA_2017</strain>
    </source>
</reference>
<sequence length="112" mass="12647">MENTSPYPHDFHRTPFLHAPKQPDSSGSSKAMRLPWGVIGHPMEKCWDLKHKVQDPIDGGWLEFQEHEPNVNNNPLLVHGSPSINTISHECQGCPTQSTFDYSNTGHAYLSR</sequence>
<protein>
    <submittedName>
        <fullName evidence="2">Uncharacterized protein</fullName>
    </submittedName>
</protein>
<keyword evidence="3" id="KW-1185">Reference proteome</keyword>
<evidence type="ECO:0000256" key="1">
    <source>
        <dbReference type="SAM" id="MobiDB-lite"/>
    </source>
</evidence>
<proteinExistence type="predicted"/>
<dbReference type="AlphaFoldDB" id="A0A371F7H1"/>
<organism evidence="2 3">
    <name type="scientific">Mucuna pruriens</name>
    <name type="common">Velvet bean</name>
    <name type="synonym">Dolichos pruriens</name>
    <dbReference type="NCBI Taxonomy" id="157652"/>
    <lineage>
        <taxon>Eukaryota</taxon>
        <taxon>Viridiplantae</taxon>
        <taxon>Streptophyta</taxon>
        <taxon>Embryophyta</taxon>
        <taxon>Tracheophyta</taxon>
        <taxon>Spermatophyta</taxon>
        <taxon>Magnoliopsida</taxon>
        <taxon>eudicotyledons</taxon>
        <taxon>Gunneridae</taxon>
        <taxon>Pentapetalae</taxon>
        <taxon>rosids</taxon>
        <taxon>fabids</taxon>
        <taxon>Fabales</taxon>
        <taxon>Fabaceae</taxon>
        <taxon>Papilionoideae</taxon>
        <taxon>50 kb inversion clade</taxon>
        <taxon>NPAAA clade</taxon>
        <taxon>indigoferoid/millettioid clade</taxon>
        <taxon>Phaseoleae</taxon>
        <taxon>Mucuna</taxon>
    </lineage>
</organism>
<dbReference type="EMBL" id="QJKJ01010244">
    <property type="protein sequence ID" value="RDX74241.1"/>
    <property type="molecule type" value="Genomic_DNA"/>
</dbReference>